<dbReference type="InterPro" id="IPR029062">
    <property type="entry name" value="Class_I_gatase-like"/>
</dbReference>
<organism evidence="2 3">
    <name type="scientific">Inconstantimicrobium porci</name>
    <dbReference type="NCBI Taxonomy" id="2652291"/>
    <lineage>
        <taxon>Bacteria</taxon>
        <taxon>Bacillati</taxon>
        <taxon>Bacillota</taxon>
        <taxon>Clostridia</taxon>
        <taxon>Eubacteriales</taxon>
        <taxon>Clostridiaceae</taxon>
        <taxon>Inconstantimicrobium</taxon>
    </lineage>
</organism>
<gene>
    <name evidence="2" type="ORF">FYJ33_10550</name>
</gene>
<dbReference type="InterPro" id="IPR050325">
    <property type="entry name" value="Prot/Nucl_acid_deglycase"/>
</dbReference>
<dbReference type="EMBL" id="VULX01000016">
    <property type="protein sequence ID" value="MSR91831.1"/>
    <property type="molecule type" value="Genomic_DNA"/>
</dbReference>
<dbReference type="PANTHER" id="PTHR48094">
    <property type="entry name" value="PROTEIN/NUCLEIC ACID DEGLYCASE DJ-1-RELATED"/>
    <property type="match status" value="1"/>
</dbReference>
<keyword evidence="3" id="KW-1185">Reference proteome</keyword>
<evidence type="ECO:0000313" key="2">
    <source>
        <dbReference type="EMBL" id="MSR91831.1"/>
    </source>
</evidence>
<sequence length="183" mass="20029">MNKIMVMLADGFEEVEALTVVDVLRRADVQCDMVSIDENRNVAGSHKITVRSDYSIDEVNTSEYDGIVLPGGMPGAVNLRNSIKVVETVKDYYSTGKIVAAICAAPIVLDKAGIIAGKRITSYPSFESQLRNCIYCQDTVCIDNHIITSRGPSTALAFAYEILNAIGKEKEAEELKEGMLYNL</sequence>
<reference evidence="2 3" key="1">
    <citation type="submission" date="2019-08" db="EMBL/GenBank/DDBJ databases">
        <title>In-depth cultivation of the pig gut microbiome towards novel bacterial diversity and tailored functional studies.</title>
        <authorList>
            <person name="Wylensek D."/>
            <person name="Hitch T.C.A."/>
            <person name="Clavel T."/>
        </authorList>
    </citation>
    <scope>NUCLEOTIDE SEQUENCE [LARGE SCALE GENOMIC DNA]</scope>
    <source>
        <strain evidence="2 3">WCA-383-APC-5B</strain>
    </source>
</reference>
<feature type="domain" description="DJ-1/PfpI" evidence="1">
    <location>
        <begin position="3"/>
        <end position="164"/>
    </location>
</feature>
<accession>A0A7X2T1M7</accession>
<dbReference type="PANTHER" id="PTHR48094:SF12">
    <property type="entry name" value="PARKINSON DISEASE PROTEIN 7 HOMOLOG"/>
    <property type="match status" value="1"/>
</dbReference>
<dbReference type="Proteomes" id="UP000460287">
    <property type="component" value="Unassembled WGS sequence"/>
</dbReference>
<dbReference type="RefSeq" id="WP_154531727.1">
    <property type="nucleotide sequence ID" value="NZ_JAQXTV010000084.1"/>
</dbReference>
<dbReference type="AlphaFoldDB" id="A0A7X2T1M7"/>
<protein>
    <submittedName>
        <fullName evidence="2">DJ-1/PfpI family protein</fullName>
    </submittedName>
</protein>
<comment type="caution">
    <text evidence="2">The sequence shown here is derived from an EMBL/GenBank/DDBJ whole genome shotgun (WGS) entry which is preliminary data.</text>
</comment>
<evidence type="ECO:0000313" key="3">
    <source>
        <dbReference type="Proteomes" id="UP000460287"/>
    </source>
</evidence>
<dbReference type="NCBIfam" id="TIGR01383">
    <property type="entry name" value="not_thiJ"/>
    <property type="match status" value="1"/>
</dbReference>
<dbReference type="CDD" id="cd03135">
    <property type="entry name" value="GATase1_DJ-1"/>
    <property type="match status" value="1"/>
</dbReference>
<dbReference type="InterPro" id="IPR002818">
    <property type="entry name" value="DJ-1/PfpI"/>
</dbReference>
<dbReference type="GO" id="GO:0005737">
    <property type="term" value="C:cytoplasm"/>
    <property type="evidence" value="ECO:0007669"/>
    <property type="project" value="TreeGrafter"/>
</dbReference>
<dbReference type="Gene3D" id="3.40.50.880">
    <property type="match status" value="1"/>
</dbReference>
<name>A0A7X2T1M7_9CLOT</name>
<dbReference type="Pfam" id="PF01965">
    <property type="entry name" value="DJ-1_PfpI"/>
    <property type="match status" value="1"/>
</dbReference>
<evidence type="ECO:0000259" key="1">
    <source>
        <dbReference type="Pfam" id="PF01965"/>
    </source>
</evidence>
<dbReference type="SUPFAM" id="SSF52317">
    <property type="entry name" value="Class I glutamine amidotransferase-like"/>
    <property type="match status" value="1"/>
</dbReference>
<proteinExistence type="predicted"/>
<dbReference type="InterPro" id="IPR006287">
    <property type="entry name" value="DJ-1"/>
</dbReference>